<organism evidence="1 2">
    <name type="scientific">Sporosarcina thermotolerans</name>
    <dbReference type="NCBI Taxonomy" id="633404"/>
    <lineage>
        <taxon>Bacteria</taxon>
        <taxon>Bacillati</taxon>
        <taxon>Bacillota</taxon>
        <taxon>Bacilli</taxon>
        <taxon>Bacillales</taxon>
        <taxon>Caryophanaceae</taxon>
        <taxon>Sporosarcina</taxon>
    </lineage>
</organism>
<accession>A0AAW9AC46</accession>
<evidence type="ECO:0000313" key="2">
    <source>
        <dbReference type="Proteomes" id="UP001271648"/>
    </source>
</evidence>
<evidence type="ECO:0000313" key="1">
    <source>
        <dbReference type="EMBL" id="MDW0117223.1"/>
    </source>
</evidence>
<dbReference type="Proteomes" id="UP001271648">
    <property type="component" value="Unassembled WGS sequence"/>
</dbReference>
<dbReference type="EMBL" id="JAUBDJ010000005">
    <property type="protein sequence ID" value="MDW0117223.1"/>
    <property type="molecule type" value="Genomic_DNA"/>
</dbReference>
<proteinExistence type="predicted"/>
<comment type="caution">
    <text evidence="1">The sequence shown here is derived from an EMBL/GenBank/DDBJ whole genome shotgun (WGS) entry which is preliminary data.</text>
</comment>
<protein>
    <submittedName>
        <fullName evidence="1">Uncharacterized protein</fullName>
    </submittedName>
</protein>
<name>A0AAW9AC46_9BACL</name>
<reference evidence="1 2" key="1">
    <citation type="submission" date="2023-06" db="EMBL/GenBank/DDBJ databases">
        <title>Sporosarcina sp. nov., isolated from Korean traditional fermented seafood 'Jeotgal'.</title>
        <authorList>
            <person name="Yang A.I."/>
            <person name="Shin N.-R."/>
        </authorList>
    </citation>
    <scope>NUCLEOTIDE SEQUENCE [LARGE SCALE GENOMIC DNA]</scope>
    <source>
        <strain evidence="1 2">KCTC43456</strain>
    </source>
</reference>
<gene>
    <name evidence="1" type="ORF">QTL97_09765</name>
</gene>
<dbReference type="RefSeq" id="WP_283732097.1">
    <property type="nucleotide sequence ID" value="NZ_CP125968.1"/>
</dbReference>
<sequence length="163" mass="18474">MKEKKWTIKKGSEGNGKFVLGKIPERLPQTTFLSLTRGEGLNLFQLFVNQVLTLMIMNQMKKSSGLIYAELSGELKRGRGNGQTMTVWDGKVMSQFRNKSAHGFAMKFFAWVVHRRNTKTYYLTFSANGKIPSATEATNILRECGKFYDGGRLVRKATPPKKE</sequence>
<keyword evidence="2" id="KW-1185">Reference proteome</keyword>
<dbReference type="AlphaFoldDB" id="A0AAW9AC46"/>